<dbReference type="AlphaFoldDB" id="A0A7I9YUH4"/>
<evidence type="ECO:0000313" key="2">
    <source>
        <dbReference type="EMBL" id="GFG92350.1"/>
    </source>
</evidence>
<organism evidence="2 3">
    <name type="scientific">Mycobacterium bourgelatii</name>
    <dbReference type="NCBI Taxonomy" id="1273442"/>
    <lineage>
        <taxon>Bacteria</taxon>
        <taxon>Bacillati</taxon>
        <taxon>Actinomycetota</taxon>
        <taxon>Actinomycetes</taxon>
        <taxon>Mycobacteriales</taxon>
        <taxon>Mycobacteriaceae</taxon>
        <taxon>Mycobacterium</taxon>
    </lineage>
</organism>
<protein>
    <recommendedName>
        <fullName evidence="1">O-acyltransferase WSD1 C-terminal domain-containing protein</fullName>
    </recommendedName>
</protein>
<dbReference type="InterPro" id="IPR009721">
    <property type="entry name" value="O-acyltransferase_WSD1_C"/>
</dbReference>
<dbReference type="EMBL" id="BLKZ01000001">
    <property type="protein sequence ID" value="GFG92350.1"/>
    <property type="molecule type" value="Genomic_DNA"/>
</dbReference>
<dbReference type="Proteomes" id="UP000465360">
    <property type="component" value="Unassembled WGS sequence"/>
</dbReference>
<evidence type="ECO:0000313" key="3">
    <source>
        <dbReference type="Proteomes" id="UP000465360"/>
    </source>
</evidence>
<name>A0A7I9YUH4_MYCBU</name>
<proteinExistence type="predicted"/>
<dbReference type="Pfam" id="PF06974">
    <property type="entry name" value="WS_DGAT_C"/>
    <property type="match status" value="1"/>
</dbReference>
<comment type="caution">
    <text evidence="2">The sequence shown here is derived from an EMBL/GenBank/DDBJ whole genome shotgun (WGS) entry which is preliminary data.</text>
</comment>
<reference evidence="2 3" key="1">
    <citation type="journal article" date="2019" name="Emerg. Microbes Infect.">
        <title>Comprehensive subspecies identification of 175 nontuberculous mycobacteria species based on 7547 genomic profiles.</title>
        <authorList>
            <person name="Matsumoto Y."/>
            <person name="Kinjo T."/>
            <person name="Motooka D."/>
            <person name="Nabeya D."/>
            <person name="Jung N."/>
            <person name="Uechi K."/>
            <person name="Horii T."/>
            <person name="Iida T."/>
            <person name="Fujita J."/>
            <person name="Nakamura S."/>
        </authorList>
    </citation>
    <scope>NUCLEOTIDE SEQUENCE [LARGE SCALE GENOMIC DNA]</scope>
    <source>
        <strain evidence="2 3">JCM 30725</strain>
    </source>
</reference>
<evidence type="ECO:0000259" key="1">
    <source>
        <dbReference type="Pfam" id="PF06974"/>
    </source>
</evidence>
<sequence length="55" mass="6014">MAACGINITVWGYVDQLNISVIADDAALADPHEASDAMVQRRSAKYVLPRNNRVI</sequence>
<gene>
    <name evidence="2" type="ORF">MBOU_43920</name>
</gene>
<accession>A0A7I9YUH4</accession>
<keyword evidence="3" id="KW-1185">Reference proteome</keyword>
<feature type="domain" description="O-acyltransferase WSD1 C-terminal" evidence="1">
    <location>
        <begin position="4"/>
        <end position="39"/>
    </location>
</feature>